<evidence type="ECO:0000313" key="2">
    <source>
        <dbReference type="EMBL" id="SMH51151.1"/>
    </source>
</evidence>
<accession>A0A1X7PIG8</accession>
<dbReference type="RefSeq" id="WP_085466042.1">
    <property type="nucleotide sequence ID" value="NZ_FXBL01000004.1"/>
</dbReference>
<dbReference type="InterPro" id="IPR050266">
    <property type="entry name" value="AB_hydrolase_sf"/>
</dbReference>
<evidence type="ECO:0000259" key="1">
    <source>
        <dbReference type="Pfam" id="PF12697"/>
    </source>
</evidence>
<dbReference type="InterPro" id="IPR029058">
    <property type="entry name" value="AB_hydrolase_fold"/>
</dbReference>
<dbReference type="SUPFAM" id="SSF53474">
    <property type="entry name" value="alpha/beta-Hydrolases"/>
    <property type="match status" value="1"/>
</dbReference>
<feature type="domain" description="AB hydrolase-1" evidence="1">
    <location>
        <begin position="7"/>
        <end position="221"/>
    </location>
</feature>
<sequence>MDRGPELLLLHALPLDRSMWTGQMGLLPGATQAPNLYTLGGDLPAWAASALATMRGDRIVVAGCSVGGSCALEVARLAPERVAALVLIGTKAEHRPDPELHAAALAMLDDGRVDAAWQTFWQPLFSTATPAHVVESARRCALAQPPSDLARGVTAFHTRDSRTDVLAGFGGPIAIVTGAEDTAPGLATSERQTRMARDGSLHVIPDCGHYVPLERPGEINAILRDVIASIAR</sequence>
<proteinExistence type="predicted"/>
<dbReference type="OrthoDB" id="5491135at2"/>
<dbReference type="Gene3D" id="3.40.50.1820">
    <property type="entry name" value="alpha/beta hydrolase"/>
    <property type="match status" value="1"/>
</dbReference>
<dbReference type="AlphaFoldDB" id="A0A1X7PIG8"/>
<evidence type="ECO:0000313" key="3">
    <source>
        <dbReference type="Proteomes" id="UP000193083"/>
    </source>
</evidence>
<reference evidence="2 3" key="1">
    <citation type="submission" date="2017-04" db="EMBL/GenBank/DDBJ databases">
        <authorList>
            <person name="Afonso C.L."/>
            <person name="Miller P.J."/>
            <person name="Scott M.A."/>
            <person name="Spackman E."/>
            <person name="Goraichik I."/>
            <person name="Dimitrov K.M."/>
            <person name="Suarez D.L."/>
            <person name="Swayne D.E."/>
        </authorList>
    </citation>
    <scope>NUCLEOTIDE SEQUENCE [LARGE SCALE GENOMIC DNA]</scope>
    <source>
        <strain evidence="2 3">B5P</strain>
    </source>
</reference>
<dbReference type="InterPro" id="IPR000073">
    <property type="entry name" value="AB_hydrolase_1"/>
</dbReference>
<keyword evidence="3" id="KW-1185">Reference proteome</keyword>
<dbReference type="PANTHER" id="PTHR43798">
    <property type="entry name" value="MONOACYLGLYCEROL LIPASE"/>
    <property type="match status" value="1"/>
</dbReference>
<organism evidence="2 3">
    <name type="scientific">Mesorhizobium australicum</name>
    <dbReference type="NCBI Taxonomy" id="536018"/>
    <lineage>
        <taxon>Bacteria</taxon>
        <taxon>Pseudomonadati</taxon>
        <taxon>Pseudomonadota</taxon>
        <taxon>Alphaproteobacteria</taxon>
        <taxon>Hyphomicrobiales</taxon>
        <taxon>Phyllobacteriaceae</taxon>
        <taxon>Mesorhizobium</taxon>
    </lineage>
</organism>
<protein>
    <submittedName>
        <fullName evidence="2">Pimeloyl-ACP methyl ester carboxylesterase</fullName>
    </submittedName>
</protein>
<name>A0A1X7PIG8_9HYPH</name>
<dbReference type="Pfam" id="PF12697">
    <property type="entry name" value="Abhydrolase_6"/>
    <property type="match status" value="1"/>
</dbReference>
<dbReference type="Proteomes" id="UP000193083">
    <property type="component" value="Unassembled WGS sequence"/>
</dbReference>
<dbReference type="EMBL" id="FXBL01000004">
    <property type="protein sequence ID" value="SMH51151.1"/>
    <property type="molecule type" value="Genomic_DNA"/>
</dbReference>
<gene>
    <name evidence="2" type="ORF">SAMN02982922_4339</name>
</gene>
<dbReference type="PANTHER" id="PTHR43798:SF29">
    <property type="entry name" value="AB HYDROLASE-1 DOMAIN-CONTAINING PROTEIN"/>
    <property type="match status" value="1"/>
</dbReference>